<reference evidence="15" key="1">
    <citation type="journal article" date="2020" name="bioRxiv">
        <title>Comparative genomics of Chlamydomonas.</title>
        <authorList>
            <person name="Craig R.J."/>
            <person name="Hasan A.R."/>
            <person name="Ness R.W."/>
            <person name="Keightley P.D."/>
        </authorList>
    </citation>
    <scope>NUCLEOTIDE SEQUENCE</scope>
    <source>
        <strain evidence="15">CCAP 11/70</strain>
    </source>
</reference>
<comment type="similarity">
    <text evidence="3">Belongs to the pex2/pex10/pex12 family.</text>
</comment>
<accession>A0A836C4J2</accession>
<dbReference type="CDD" id="cd16451">
    <property type="entry name" value="mRING_PEX12"/>
    <property type="match status" value="1"/>
</dbReference>
<keyword evidence="5" id="KW-0812">Transmembrane</keyword>
<evidence type="ECO:0000259" key="14">
    <source>
        <dbReference type="Pfam" id="PF04757"/>
    </source>
</evidence>
<evidence type="ECO:0000256" key="6">
    <source>
        <dbReference type="ARBA" id="ARBA00022723"/>
    </source>
</evidence>
<keyword evidence="8" id="KW-0862">Zinc</keyword>
<dbReference type="GO" id="GO:0008270">
    <property type="term" value="F:zinc ion binding"/>
    <property type="evidence" value="ECO:0007669"/>
    <property type="project" value="UniProtKB-KW"/>
</dbReference>
<dbReference type="Pfam" id="PF04757">
    <property type="entry name" value="Pex2_Pex12"/>
    <property type="match status" value="1"/>
</dbReference>
<dbReference type="OrthoDB" id="107372at2759"/>
<evidence type="ECO:0000313" key="15">
    <source>
        <dbReference type="EMBL" id="KAG2500216.1"/>
    </source>
</evidence>
<dbReference type="GO" id="GO:0005778">
    <property type="term" value="C:peroxisomal membrane"/>
    <property type="evidence" value="ECO:0007669"/>
    <property type="project" value="UniProtKB-SubCell"/>
</dbReference>
<evidence type="ECO:0000313" key="16">
    <source>
        <dbReference type="Proteomes" id="UP000612055"/>
    </source>
</evidence>
<evidence type="ECO:0000256" key="5">
    <source>
        <dbReference type="ARBA" id="ARBA00022692"/>
    </source>
</evidence>
<dbReference type="PIRSF" id="PIRSF038074">
    <property type="entry name" value="Peroxisome_assembly_p12"/>
    <property type="match status" value="1"/>
</dbReference>
<evidence type="ECO:0000256" key="12">
    <source>
        <dbReference type="ARBA" id="ARBA00023140"/>
    </source>
</evidence>
<dbReference type="PANTHER" id="PTHR12888:SF0">
    <property type="entry name" value="PEROXISOME ASSEMBLY PROTEIN 12"/>
    <property type="match status" value="1"/>
</dbReference>
<name>A0A836C4J2_9CHLO</name>
<feature type="region of interest" description="Disordered" evidence="13">
    <location>
        <begin position="338"/>
        <end position="358"/>
    </location>
</feature>
<evidence type="ECO:0000256" key="10">
    <source>
        <dbReference type="ARBA" id="ARBA00022989"/>
    </source>
</evidence>
<keyword evidence="9" id="KW-0653">Protein transport</keyword>
<sequence length="421" mass="44029">MFVNLGGDENSVPTYFEVVAADRLVPSLKAAVVYALSVFSQRHPWVHRLLAYDDELFALFTLALDGHSLLSGYDSTFADSLYGLKRRALGPRQAAGPRGPGIPPPPAERLSSRQRWYVLIATVLLPYVRAKLDKTYRACAAATGAAQPGGGVLGLALRYSGGGGAPAEGADERGGGSATPPAPAPRERLQRAFVAAYPWMHAGMEGLTFAYHLSYLLGASAVHHPVLHALGLSMARTSGADMMAMDKAKQTRRQALLTSLLPPPSAAAALAAAAAGGSLAARAAAVAARLRAGAVRGVLGVRWAVEDHARSALILAVFGFKALEWWYTTAEASLARGKALPVPPPPPPPRPAPPPLGVGLPADPSDCPVCRKRTVNPAAIATSGYVACYPCAFAYVMEHGACPVSGLPAGLDHVRRLYEAA</sequence>
<dbReference type="AlphaFoldDB" id="A0A836C4J2"/>
<keyword evidence="7" id="KW-0863">Zinc-finger</keyword>
<feature type="compositionally biased region" description="Pro residues" evidence="13">
    <location>
        <begin position="341"/>
        <end position="356"/>
    </location>
</feature>
<evidence type="ECO:0000256" key="2">
    <source>
        <dbReference type="ARBA" id="ARBA00004906"/>
    </source>
</evidence>
<comment type="pathway">
    <text evidence="2">Protein modification; protein ubiquitination.</text>
</comment>
<dbReference type="PANTHER" id="PTHR12888">
    <property type="entry name" value="PEROXISOME ASSEMBLY PROTEIN 12 PEROXIN-12"/>
    <property type="match status" value="1"/>
</dbReference>
<evidence type="ECO:0000256" key="8">
    <source>
        <dbReference type="ARBA" id="ARBA00022833"/>
    </source>
</evidence>
<dbReference type="GO" id="GO:0016558">
    <property type="term" value="P:protein import into peroxisome matrix"/>
    <property type="evidence" value="ECO:0007669"/>
    <property type="project" value="InterPro"/>
</dbReference>
<organism evidence="15 16">
    <name type="scientific">Edaphochlamys debaryana</name>
    <dbReference type="NCBI Taxonomy" id="47281"/>
    <lineage>
        <taxon>Eukaryota</taxon>
        <taxon>Viridiplantae</taxon>
        <taxon>Chlorophyta</taxon>
        <taxon>core chlorophytes</taxon>
        <taxon>Chlorophyceae</taxon>
        <taxon>CS clade</taxon>
        <taxon>Chlamydomonadales</taxon>
        <taxon>Chlamydomonadales incertae sedis</taxon>
        <taxon>Edaphochlamys</taxon>
    </lineage>
</organism>
<feature type="region of interest" description="Disordered" evidence="13">
    <location>
        <begin position="164"/>
        <end position="185"/>
    </location>
</feature>
<keyword evidence="11" id="KW-0472">Membrane</keyword>
<dbReference type="InterPro" id="IPR006845">
    <property type="entry name" value="Pex_N"/>
</dbReference>
<comment type="subcellular location">
    <subcellularLocation>
        <location evidence="1">Peroxisome membrane</location>
        <topology evidence="1">Multi-pass membrane protein</topology>
    </subcellularLocation>
</comment>
<comment type="caution">
    <text evidence="15">The sequence shown here is derived from an EMBL/GenBank/DDBJ whole genome shotgun (WGS) entry which is preliminary data.</text>
</comment>
<dbReference type="Proteomes" id="UP000612055">
    <property type="component" value="Unassembled WGS sequence"/>
</dbReference>
<evidence type="ECO:0000256" key="7">
    <source>
        <dbReference type="ARBA" id="ARBA00022771"/>
    </source>
</evidence>
<keyword evidence="6" id="KW-0479">Metal-binding</keyword>
<evidence type="ECO:0000256" key="11">
    <source>
        <dbReference type="ARBA" id="ARBA00023136"/>
    </source>
</evidence>
<evidence type="ECO:0000256" key="4">
    <source>
        <dbReference type="ARBA" id="ARBA00022448"/>
    </source>
</evidence>
<dbReference type="GO" id="GO:0006513">
    <property type="term" value="P:protein monoubiquitination"/>
    <property type="evidence" value="ECO:0007669"/>
    <property type="project" value="TreeGrafter"/>
</dbReference>
<gene>
    <name evidence="15" type="ORF">HYH03_001794</name>
</gene>
<evidence type="ECO:0000256" key="1">
    <source>
        <dbReference type="ARBA" id="ARBA00004585"/>
    </source>
</evidence>
<dbReference type="InterPro" id="IPR017375">
    <property type="entry name" value="PEX12"/>
</dbReference>
<protein>
    <recommendedName>
        <fullName evidence="14">Pex N-terminal domain-containing protein</fullName>
    </recommendedName>
</protein>
<feature type="domain" description="Pex N-terminal" evidence="14">
    <location>
        <begin position="23"/>
        <end position="328"/>
    </location>
</feature>
<dbReference type="EMBL" id="JAEHOE010000004">
    <property type="protein sequence ID" value="KAG2500216.1"/>
    <property type="molecule type" value="Genomic_DNA"/>
</dbReference>
<keyword evidence="4" id="KW-0813">Transport</keyword>
<proteinExistence type="inferred from homology"/>
<evidence type="ECO:0000256" key="3">
    <source>
        <dbReference type="ARBA" id="ARBA00008704"/>
    </source>
</evidence>
<dbReference type="SUPFAM" id="SSF57850">
    <property type="entry name" value="RING/U-box"/>
    <property type="match status" value="1"/>
</dbReference>
<keyword evidence="10" id="KW-1133">Transmembrane helix</keyword>
<keyword evidence="12" id="KW-0576">Peroxisome</keyword>
<evidence type="ECO:0000256" key="9">
    <source>
        <dbReference type="ARBA" id="ARBA00022927"/>
    </source>
</evidence>
<dbReference type="GO" id="GO:0004842">
    <property type="term" value="F:ubiquitin-protein transferase activity"/>
    <property type="evidence" value="ECO:0007669"/>
    <property type="project" value="TreeGrafter"/>
</dbReference>
<dbReference type="GO" id="GO:1990429">
    <property type="term" value="C:peroxisomal importomer complex"/>
    <property type="evidence" value="ECO:0007669"/>
    <property type="project" value="TreeGrafter"/>
</dbReference>
<keyword evidence="16" id="KW-1185">Reference proteome</keyword>
<evidence type="ECO:0000256" key="13">
    <source>
        <dbReference type="SAM" id="MobiDB-lite"/>
    </source>
</evidence>